<protein>
    <recommendedName>
        <fullName evidence="7">NLE domain-containing protein</fullName>
    </recommendedName>
</protein>
<feature type="region of interest" description="Disordered" evidence="6">
    <location>
        <begin position="1"/>
        <end position="23"/>
    </location>
</feature>
<dbReference type="Proteomes" id="UP001497497">
    <property type="component" value="Unassembled WGS sequence"/>
</dbReference>
<evidence type="ECO:0000256" key="4">
    <source>
        <dbReference type="ARBA" id="ARBA00023242"/>
    </source>
</evidence>
<evidence type="ECO:0000313" key="8">
    <source>
        <dbReference type="EMBL" id="CAL1527907.1"/>
    </source>
</evidence>
<dbReference type="InterPro" id="IPR019775">
    <property type="entry name" value="WD40_repeat_CS"/>
</dbReference>
<feature type="compositionally biased region" description="Basic and acidic residues" evidence="6">
    <location>
        <begin position="1"/>
        <end position="11"/>
    </location>
</feature>
<dbReference type="InterPro" id="IPR020472">
    <property type="entry name" value="WD40_PAC1"/>
</dbReference>
<keyword evidence="2 5" id="KW-0853">WD repeat</keyword>
<evidence type="ECO:0000256" key="1">
    <source>
        <dbReference type="ARBA" id="ARBA00004604"/>
    </source>
</evidence>
<dbReference type="GO" id="GO:0000027">
    <property type="term" value="P:ribosomal large subunit assembly"/>
    <property type="evidence" value="ECO:0007669"/>
    <property type="project" value="TreeGrafter"/>
</dbReference>
<comment type="subcellular location">
    <subcellularLocation>
        <location evidence="1">Nucleus</location>
        <location evidence="1">Nucleolus</location>
    </subcellularLocation>
</comment>
<feature type="repeat" description="WD" evidence="5">
    <location>
        <begin position="260"/>
        <end position="290"/>
    </location>
</feature>
<feature type="repeat" description="WD" evidence="5">
    <location>
        <begin position="173"/>
        <end position="211"/>
    </location>
</feature>
<evidence type="ECO:0000256" key="5">
    <source>
        <dbReference type="PROSITE-ProRule" id="PRU00221"/>
    </source>
</evidence>
<gene>
    <name evidence="8" type="ORF">GSLYS_00002077001</name>
</gene>
<feature type="domain" description="NLE" evidence="7">
    <location>
        <begin position="26"/>
        <end position="84"/>
    </location>
</feature>
<dbReference type="GO" id="GO:0007219">
    <property type="term" value="P:Notch signaling pathway"/>
    <property type="evidence" value="ECO:0007669"/>
    <property type="project" value="TreeGrafter"/>
</dbReference>
<evidence type="ECO:0000256" key="2">
    <source>
        <dbReference type="ARBA" id="ARBA00022574"/>
    </source>
</evidence>
<dbReference type="Gene3D" id="2.130.10.10">
    <property type="entry name" value="YVTN repeat-like/Quinoprotein amine dehydrogenase"/>
    <property type="match status" value="1"/>
</dbReference>
<dbReference type="EMBL" id="CAXITT010000024">
    <property type="protein sequence ID" value="CAL1527907.1"/>
    <property type="molecule type" value="Genomic_DNA"/>
</dbReference>
<dbReference type="AlphaFoldDB" id="A0AAV2H2L9"/>
<feature type="repeat" description="WD" evidence="5">
    <location>
        <begin position="475"/>
        <end position="505"/>
    </location>
</feature>
<evidence type="ECO:0000313" key="9">
    <source>
        <dbReference type="Proteomes" id="UP001497497"/>
    </source>
</evidence>
<feature type="repeat" description="WD" evidence="5">
    <location>
        <begin position="433"/>
        <end position="474"/>
    </location>
</feature>
<dbReference type="Pfam" id="PF08154">
    <property type="entry name" value="NLE"/>
    <property type="match status" value="1"/>
</dbReference>
<dbReference type="InterPro" id="IPR001680">
    <property type="entry name" value="WD40_rpt"/>
</dbReference>
<organism evidence="8 9">
    <name type="scientific">Lymnaea stagnalis</name>
    <name type="common">Great pond snail</name>
    <name type="synonym">Helix stagnalis</name>
    <dbReference type="NCBI Taxonomy" id="6523"/>
    <lineage>
        <taxon>Eukaryota</taxon>
        <taxon>Metazoa</taxon>
        <taxon>Spiralia</taxon>
        <taxon>Lophotrochozoa</taxon>
        <taxon>Mollusca</taxon>
        <taxon>Gastropoda</taxon>
        <taxon>Heterobranchia</taxon>
        <taxon>Euthyneura</taxon>
        <taxon>Panpulmonata</taxon>
        <taxon>Hygrophila</taxon>
        <taxon>Lymnaeoidea</taxon>
        <taxon>Lymnaeidae</taxon>
        <taxon>Lymnaea</taxon>
    </lineage>
</organism>
<evidence type="ECO:0000256" key="3">
    <source>
        <dbReference type="ARBA" id="ARBA00022737"/>
    </source>
</evidence>
<keyword evidence="9" id="KW-1185">Reference proteome</keyword>
<evidence type="ECO:0000256" key="6">
    <source>
        <dbReference type="SAM" id="MobiDB-lite"/>
    </source>
</evidence>
<dbReference type="PRINTS" id="PR00320">
    <property type="entry name" value="GPROTEINBRPT"/>
</dbReference>
<dbReference type="PRINTS" id="PR00319">
    <property type="entry name" value="GPROTEINB"/>
</dbReference>
<dbReference type="Pfam" id="PF00400">
    <property type="entry name" value="WD40"/>
    <property type="match status" value="7"/>
</dbReference>
<dbReference type="PROSITE" id="PS50294">
    <property type="entry name" value="WD_REPEATS_REGION"/>
    <property type="match status" value="6"/>
</dbReference>
<dbReference type="InterPro" id="IPR012972">
    <property type="entry name" value="NLE"/>
</dbReference>
<dbReference type="SUPFAM" id="SSF50978">
    <property type="entry name" value="WD40 repeat-like"/>
    <property type="match status" value="1"/>
</dbReference>
<dbReference type="PANTHER" id="PTHR19848">
    <property type="entry name" value="WD40 REPEAT PROTEIN"/>
    <property type="match status" value="1"/>
</dbReference>
<dbReference type="InterPro" id="IPR015943">
    <property type="entry name" value="WD40/YVTN_repeat-like_dom_sf"/>
</dbReference>
<dbReference type="SMART" id="SM00320">
    <property type="entry name" value="WD40"/>
    <property type="match status" value="8"/>
</dbReference>
<keyword evidence="3" id="KW-0677">Repeat</keyword>
<keyword evidence="4" id="KW-0539">Nucleus</keyword>
<accession>A0AAV2H2L9</accession>
<evidence type="ECO:0000259" key="7">
    <source>
        <dbReference type="Pfam" id="PF08154"/>
    </source>
</evidence>
<comment type="caution">
    <text evidence="8">The sequence shown here is derived from an EMBL/GenBank/DDBJ whole genome shotgun (WGS) entry which is preliminary data.</text>
</comment>
<dbReference type="PROSITE" id="PS00678">
    <property type="entry name" value="WD_REPEATS_1"/>
    <property type="match status" value="2"/>
</dbReference>
<feature type="repeat" description="WD" evidence="5">
    <location>
        <begin position="391"/>
        <end position="432"/>
    </location>
</feature>
<feature type="repeat" description="WD" evidence="5">
    <location>
        <begin position="120"/>
        <end position="161"/>
    </location>
</feature>
<dbReference type="InterPro" id="IPR001632">
    <property type="entry name" value="WD40_G-protein_beta-like"/>
</dbReference>
<sequence>MPKRKHQEDKKKAAKPSIENMEEKRVQCVFKSESGETDGSPFELPVEITKDKLQLVCDAVIQNDDKVPYAFFVNGVEITETLIKAVGEDVILKTESALEIVYQPQAIFRVRAVTRCTSSLEGHADAVLFVAFSPSGRYLASGSGDTTVRFWDINTETPEFRCKGKLLSVSCCHQHWVLCLAWSPDGRKLASGCKGGKICLWNPKTGKQIAKALTGHSDYISALAWKPLHLDGECRYLASSSKDRTIRIWDVIAFKTHIIISGHNGHISFVKWGGSDLLYSASHDRTIKVWRASDGVFCRNLEGHGHWVNTLALSTDYVMRTGAFEPANAKIVHEDVTDSAEELAKKAKERYQATLAIGGSEGGSERLVSGSDDATMYLWKPEDSKKPVARMTGHLKIVNEVKFSPDSRLIASASFDKFVKLWDGFTGAFVATLRGHVNMVFQVSWSADSRLLVSGSKDSTLKVWKVQDRALLLDLPGHSDEVFAVDWSPDGQRVVSGGKDRVLKMLVRLK</sequence>
<dbReference type="CDD" id="cd00200">
    <property type="entry name" value="WD40"/>
    <property type="match status" value="1"/>
</dbReference>
<proteinExistence type="predicted"/>
<dbReference type="PANTHER" id="PTHR19848:SF0">
    <property type="entry name" value="NOTCHLESS PROTEIN HOMOLOG 1"/>
    <property type="match status" value="1"/>
</dbReference>
<dbReference type="GO" id="GO:0005730">
    <property type="term" value="C:nucleolus"/>
    <property type="evidence" value="ECO:0007669"/>
    <property type="project" value="UniProtKB-SubCell"/>
</dbReference>
<name>A0AAV2H2L9_LYMST</name>
<dbReference type="PROSITE" id="PS50082">
    <property type="entry name" value="WD_REPEATS_2"/>
    <property type="match status" value="7"/>
</dbReference>
<reference evidence="8 9" key="1">
    <citation type="submission" date="2024-04" db="EMBL/GenBank/DDBJ databases">
        <authorList>
            <consortium name="Genoscope - CEA"/>
            <person name="William W."/>
        </authorList>
    </citation>
    <scope>NUCLEOTIDE SEQUENCE [LARGE SCALE GENOMIC DNA]</scope>
</reference>
<feature type="repeat" description="WD" evidence="5">
    <location>
        <begin position="213"/>
        <end position="251"/>
    </location>
</feature>
<dbReference type="InterPro" id="IPR036322">
    <property type="entry name" value="WD40_repeat_dom_sf"/>
</dbReference>